<feature type="region of interest" description="Disordered" evidence="9">
    <location>
        <begin position="1"/>
        <end position="20"/>
    </location>
</feature>
<dbReference type="Proteomes" id="UP000694845">
    <property type="component" value="Unplaced"/>
</dbReference>
<dbReference type="GeneID" id="110982929"/>
<keyword evidence="12" id="KW-1185">Reference proteome</keyword>
<keyword evidence="6 10" id="KW-0472">Membrane</keyword>
<gene>
    <name evidence="13" type="primary">LOC110982929</name>
</gene>
<evidence type="ECO:0000256" key="7">
    <source>
        <dbReference type="ARBA" id="ARBA00023170"/>
    </source>
</evidence>
<dbReference type="PANTHER" id="PTHR24249:SF406">
    <property type="entry name" value="G-PROTEIN COUPLED RECEPTORS FAMILY 1 PROFILE DOMAIN-CONTAINING PROTEIN"/>
    <property type="match status" value="1"/>
</dbReference>
<feature type="domain" description="G-protein coupled receptors family 1 profile" evidence="11">
    <location>
        <begin position="49"/>
        <end position="324"/>
    </location>
</feature>
<reference evidence="13" key="1">
    <citation type="submission" date="2025-08" db="UniProtKB">
        <authorList>
            <consortium name="RefSeq"/>
        </authorList>
    </citation>
    <scope>IDENTIFICATION</scope>
</reference>
<feature type="transmembrane region" description="Helical" evidence="10">
    <location>
        <begin position="106"/>
        <end position="127"/>
    </location>
</feature>
<dbReference type="InterPro" id="IPR017452">
    <property type="entry name" value="GPCR_Rhodpsn_7TM"/>
</dbReference>
<dbReference type="OrthoDB" id="6060098at2759"/>
<keyword evidence="2" id="KW-1003">Cell membrane</keyword>
<evidence type="ECO:0000256" key="2">
    <source>
        <dbReference type="ARBA" id="ARBA00022475"/>
    </source>
</evidence>
<dbReference type="Pfam" id="PF00001">
    <property type="entry name" value="7tm_1"/>
    <property type="match status" value="1"/>
</dbReference>
<evidence type="ECO:0000256" key="5">
    <source>
        <dbReference type="ARBA" id="ARBA00023040"/>
    </source>
</evidence>
<name>A0A8B7YXL1_ACAPL</name>
<dbReference type="SUPFAM" id="SSF81321">
    <property type="entry name" value="Family A G protein-coupled receptor-like"/>
    <property type="match status" value="1"/>
</dbReference>
<organism evidence="12 13">
    <name type="scientific">Acanthaster planci</name>
    <name type="common">Crown-of-thorns starfish</name>
    <dbReference type="NCBI Taxonomy" id="133434"/>
    <lineage>
        <taxon>Eukaryota</taxon>
        <taxon>Metazoa</taxon>
        <taxon>Echinodermata</taxon>
        <taxon>Eleutherozoa</taxon>
        <taxon>Asterozoa</taxon>
        <taxon>Asteroidea</taxon>
        <taxon>Valvatacea</taxon>
        <taxon>Valvatida</taxon>
        <taxon>Acanthasteridae</taxon>
        <taxon>Acanthaster</taxon>
    </lineage>
</organism>
<evidence type="ECO:0000259" key="11">
    <source>
        <dbReference type="PROSITE" id="PS50262"/>
    </source>
</evidence>
<evidence type="ECO:0000313" key="13">
    <source>
        <dbReference type="RefSeq" id="XP_022097422.1"/>
    </source>
</evidence>
<evidence type="ECO:0000256" key="10">
    <source>
        <dbReference type="SAM" id="Phobius"/>
    </source>
</evidence>
<evidence type="ECO:0000256" key="9">
    <source>
        <dbReference type="SAM" id="MobiDB-lite"/>
    </source>
</evidence>
<dbReference type="GO" id="GO:0005886">
    <property type="term" value="C:plasma membrane"/>
    <property type="evidence" value="ECO:0007669"/>
    <property type="project" value="UniProtKB-SubCell"/>
</dbReference>
<dbReference type="AlphaFoldDB" id="A0A8B7YXL1"/>
<dbReference type="CDD" id="cd00637">
    <property type="entry name" value="7tm_classA_rhodopsin-like"/>
    <property type="match status" value="1"/>
</dbReference>
<keyword evidence="4 10" id="KW-1133">Transmembrane helix</keyword>
<evidence type="ECO:0000256" key="3">
    <source>
        <dbReference type="ARBA" id="ARBA00022692"/>
    </source>
</evidence>
<dbReference type="InterPro" id="IPR050569">
    <property type="entry name" value="TAAR"/>
</dbReference>
<feature type="transmembrane region" description="Helical" evidence="10">
    <location>
        <begin position="148"/>
        <end position="170"/>
    </location>
</feature>
<keyword evidence="3 10" id="KW-0812">Transmembrane</keyword>
<feature type="transmembrane region" description="Helical" evidence="10">
    <location>
        <begin position="302"/>
        <end position="327"/>
    </location>
</feature>
<dbReference type="OMA" id="DSAKVFM"/>
<proteinExistence type="predicted"/>
<keyword evidence="8" id="KW-0807">Transducer</keyword>
<feature type="transmembrane region" description="Helical" evidence="10">
    <location>
        <begin position="190"/>
        <end position="216"/>
    </location>
</feature>
<dbReference type="PROSITE" id="PS50262">
    <property type="entry name" value="G_PROTEIN_RECEP_F1_2"/>
    <property type="match status" value="1"/>
</dbReference>
<dbReference type="Gene3D" id="1.20.1070.10">
    <property type="entry name" value="Rhodopsin 7-helix transmembrane proteins"/>
    <property type="match status" value="1"/>
</dbReference>
<dbReference type="RefSeq" id="XP_022097422.1">
    <property type="nucleotide sequence ID" value="XM_022241730.1"/>
</dbReference>
<feature type="transmembrane region" description="Helical" evidence="10">
    <location>
        <begin position="273"/>
        <end position="296"/>
    </location>
</feature>
<comment type="subcellular location">
    <subcellularLocation>
        <location evidence="1">Cell membrane</location>
        <topology evidence="1">Multi-pass membrane protein</topology>
    </subcellularLocation>
</comment>
<feature type="transmembrane region" description="Helical" evidence="10">
    <location>
        <begin position="69"/>
        <end position="94"/>
    </location>
</feature>
<evidence type="ECO:0000256" key="4">
    <source>
        <dbReference type="ARBA" id="ARBA00022989"/>
    </source>
</evidence>
<sequence>MAATAETLNLESTSRSPNSTVDEVEGISTAVLVFRTLFITFVSVFTIVGNPFCIVVIRRTAVLSDSAKVFMIALAVADFSVGVIAAFSIVPAATGDWFWGDLLCKATSALVTIFCLASVSFLVCLSVDRMMAVTKSLHYPSIMTQRRAVIIAVSVWLTSVAIIGGSWVASPAVEYSNFSATCAWQWDANHVAFASVVSTSFFIFPFLVLSVMYLIMFNISRKHARRIASQAPIVPVARDAEARPRALTVSHQLKGIINPVHPPHGDRKALKMFSVITIAFTIAWLPYSVSILYSSIRSEPFLHWVGFVVTWLALSNSWFNVIIYVCMNRALRETALRLLKKNGRCSHLPPCCCCNKSRAVVQAPSNDQQAFNT</sequence>
<dbReference type="KEGG" id="aplc:110982929"/>
<protein>
    <submittedName>
        <fullName evidence="13">Octopamine receptor beta-1R-like</fullName>
    </submittedName>
</protein>
<keyword evidence="5" id="KW-0297">G-protein coupled receptor</keyword>
<accession>A0A8B7YXL1</accession>
<feature type="transmembrane region" description="Helical" evidence="10">
    <location>
        <begin position="32"/>
        <end position="57"/>
    </location>
</feature>
<evidence type="ECO:0000256" key="8">
    <source>
        <dbReference type="ARBA" id="ARBA00023224"/>
    </source>
</evidence>
<dbReference type="PANTHER" id="PTHR24249">
    <property type="entry name" value="HISTAMINE RECEPTOR-RELATED G-PROTEIN COUPLED RECEPTOR"/>
    <property type="match status" value="1"/>
</dbReference>
<evidence type="ECO:0000256" key="6">
    <source>
        <dbReference type="ARBA" id="ARBA00023136"/>
    </source>
</evidence>
<keyword evidence="7" id="KW-0675">Receptor</keyword>
<dbReference type="PRINTS" id="PR00237">
    <property type="entry name" value="GPCRRHODOPSN"/>
</dbReference>
<evidence type="ECO:0000313" key="12">
    <source>
        <dbReference type="Proteomes" id="UP000694845"/>
    </source>
</evidence>
<dbReference type="GO" id="GO:0004930">
    <property type="term" value="F:G protein-coupled receptor activity"/>
    <property type="evidence" value="ECO:0007669"/>
    <property type="project" value="UniProtKB-KW"/>
</dbReference>
<evidence type="ECO:0000256" key="1">
    <source>
        <dbReference type="ARBA" id="ARBA00004651"/>
    </source>
</evidence>
<dbReference type="InterPro" id="IPR000276">
    <property type="entry name" value="GPCR_Rhodpsn"/>
</dbReference>